<dbReference type="PANTHER" id="PTHR45739">
    <property type="entry name" value="MATRIX PROTEIN, PUTATIVE-RELATED"/>
    <property type="match status" value="1"/>
</dbReference>
<dbReference type="InterPro" id="IPR051561">
    <property type="entry name" value="FRAS1_ECM"/>
</dbReference>
<evidence type="ECO:0000256" key="3">
    <source>
        <dbReference type="ARBA" id="ARBA00022837"/>
    </source>
</evidence>
<feature type="domain" description="Calx-beta" evidence="4">
    <location>
        <begin position="67"/>
        <end position="91"/>
    </location>
</feature>
<evidence type="ECO:0000313" key="5">
    <source>
        <dbReference type="EMBL" id="CEK59342.1"/>
    </source>
</evidence>
<dbReference type="GO" id="GO:0009653">
    <property type="term" value="P:anatomical structure morphogenesis"/>
    <property type="evidence" value="ECO:0007669"/>
    <property type="project" value="TreeGrafter"/>
</dbReference>
<reference evidence="5" key="1">
    <citation type="submission" date="2014-12" db="EMBL/GenBank/DDBJ databases">
        <title>Insight into the proteome of Arion vulgaris.</title>
        <authorList>
            <person name="Aradska J."/>
            <person name="Bulat T."/>
            <person name="Smidak R."/>
            <person name="Sarate P."/>
            <person name="Gangsoo J."/>
            <person name="Sialana F."/>
            <person name="Bilban M."/>
            <person name="Lubec G."/>
        </authorList>
    </citation>
    <scope>NUCLEOTIDE SEQUENCE</scope>
    <source>
        <tissue evidence="5">Skin</tissue>
    </source>
</reference>
<dbReference type="PANTHER" id="PTHR45739:SF1">
    <property type="entry name" value="EXTRACELLULAR MATRIX ORGANIZING PROTEIN FRAS1"/>
    <property type="match status" value="1"/>
</dbReference>
<name>A0A0B6YT64_9EUPU</name>
<protein>
    <recommendedName>
        <fullName evidence="4">Calx-beta domain-containing protein</fullName>
    </recommendedName>
</protein>
<sequence>DYVPSSTQLIFGPGQSTQMCHVVLLDDEFEPRLEGNETFVIFLSSAVGSILDQPYIAVVMITDDHLDIPQMTFSQDSYTVDEKDRTVNITI</sequence>
<dbReference type="Pfam" id="PF03160">
    <property type="entry name" value="Calx-beta"/>
    <property type="match status" value="2"/>
</dbReference>
<organism evidence="5">
    <name type="scientific">Arion vulgaris</name>
    <dbReference type="NCBI Taxonomy" id="1028688"/>
    <lineage>
        <taxon>Eukaryota</taxon>
        <taxon>Metazoa</taxon>
        <taxon>Spiralia</taxon>
        <taxon>Lophotrochozoa</taxon>
        <taxon>Mollusca</taxon>
        <taxon>Gastropoda</taxon>
        <taxon>Heterobranchia</taxon>
        <taxon>Euthyneura</taxon>
        <taxon>Panpulmonata</taxon>
        <taxon>Eupulmonata</taxon>
        <taxon>Stylommatophora</taxon>
        <taxon>Helicina</taxon>
        <taxon>Arionoidea</taxon>
        <taxon>Arionidae</taxon>
        <taxon>Arion</taxon>
    </lineage>
</organism>
<dbReference type="GO" id="GO:0016020">
    <property type="term" value="C:membrane"/>
    <property type="evidence" value="ECO:0007669"/>
    <property type="project" value="InterPro"/>
</dbReference>
<proteinExistence type="predicted"/>
<keyword evidence="2" id="KW-0677">Repeat</keyword>
<feature type="non-terminal residue" evidence="5">
    <location>
        <position position="1"/>
    </location>
</feature>
<feature type="non-terminal residue" evidence="5">
    <location>
        <position position="91"/>
    </location>
</feature>
<dbReference type="InterPro" id="IPR003644">
    <property type="entry name" value="Calx_beta"/>
</dbReference>
<dbReference type="SUPFAM" id="SSF141072">
    <property type="entry name" value="CalX-like"/>
    <property type="match status" value="1"/>
</dbReference>
<evidence type="ECO:0000259" key="4">
    <source>
        <dbReference type="Pfam" id="PF03160"/>
    </source>
</evidence>
<accession>A0A0B6YT64</accession>
<dbReference type="AlphaFoldDB" id="A0A0B6YT64"/>
<evidence type="ECO:0000256" key="2">
    <source>
        <dbReference type="ARBA" id="ARBA00022737"/>
    </source>
</evidence>
<keyword evidence="1" id="KW-0732">Signal</keyword>
<feature type="domain" description="Calx-beta" evidence="4">
    <location>
        <begin position="1"/>
        <end position="64"/>
    </location>
</feature>
<dbReference type="Gene3D" id="2.60.40.2030">
    <property type="match status" value="1"/>
</dbReference>
<dbReference type="EMBL" id="HACG01012477">
    <property type="protein sequence ID" value="CEK59342.1"/>
    <property type="molecule type" value="Transcribed_RNA"/>
</dbReference>
<evidence type="ECO:0000256" key="1">
    <source>
        <dbReference type="ARBA" id="ARBA00022729"/>
    </source>
</evidence>
<dbReference type="InterPro" id="IPR038081">
    <property type="entry name" value="CalX-like_sf"/>
</dbReference>
<keyword evidence="3" id="KW-0106">Calcium</keyword>
<dbReference type="GO" id="GO:0007154">
    <property type="term" value="P:cell communication"/>
    <property type="evidence" value="ECO:0007669"/>
    <property type="project" value="InterPro"/>
</dbReference>
<gene>
    <name evidence="5" type="primary">ORF36013</name>
</gene>